<dbReference type="AlphaFoldDB" id="A0AAV3QZ03"/>
<name>A0AAV3QZ03_LITER</name>
<dbReference type="Proteomes" id="UP001454036">
    <property type="component" value="Unassembled WGS sequence"/>
</dbReference>
<evidence type="ECO:0000313" key="2">
    <source>
        <dbReference type="Proteomes" id="UP001454036"/>
    </source>
</evidence>
<dbReference type="PANTHER" id="PTHR31635:SF196">
    <property type="entry name" value="REVERSE TRANSCRIPTASE DOMAIN-CONTAINING PROTEIN-RELATED"/>
    <property type="match status" value="1"/>
</dbReference>
<dbReference type="PANTHER" id="PTHR31635">
    <property type="entry name" value="REVERSE TRANSCRIPTASE DOMAIN-CONTAINING PROTEIN-RELATED"/>
    <property type="match status" value="1"/>
</dbReference>
<accession>A0AAV3QZ03</accession>
<proteinExistence type="predicted"/>
<evidence type="ECO:0008006" key="3">
    <source>
        <dbReference type="Google" id="ProtNLM"/>
    </source>
</evidence>
<evidence type="ECO:0000313" key="1">
    <source>
        <dbReference type="EMBL" id="GAA0168140.1"/>
    </source>
</evidence>
<organism evidence="1 2">
    <name type="scientific">Lithospermum erythrorhizon</name>
    <name type="common">Purple gromwell</name>
    <name type="synonym">Lithospermum officinale var. erythrorhizon</name>
    <dbReference type="NCBI Taxonomy" id="34254"/>
    <lineage>
        <taxon>Eukaryota</taxon>
        <taxon>Viridiplantae</taxon>
        <taxon>Streptophyta</taxon>
        <taxon>Embryophyta</taxon>
        <taxon>Tracheophyta</taxon>
        <taxon>Spermatophyta</taxon>
        <taxon>Magnoliopsida</taxon>
        <taxon>eudicotyledons</taxon>
        <taxon>Gunneridae</taxon>
        <taxon>Pentapetalae</taxon>
        <taxon>asterids</taxon>
        <taxon>lamiids</taxon>
        <taxon>Boraginales</taxon>
        <taxon>Boraginaceae</taxon>
        <taxon>Boraginoideae</taxon>
        <taxon>Lithospermeae</taxon>
        <taxon>Lithospermum</taxon>
    </lineage>
</organism>
<dbReference type="EMBL" id="BAABME010006361">
    <property type="protein sequence ID" value="GAA0168140.1"/>
    <property type="molecule type" value="Genomic_DNA"/>
</dbReference>
<protein>
    <recommendedName>
        <fullName evidence="3">Reverse transcriptase</fullName>
    </recommendedName>
</protein>
<reference evidence="1 2" key="1">
    <citation type="submission" date="2024-01" db="EMBL/GenBank/DDBJ databases">
        <title>The complete chloroplast genome sequence of Lithospermum erythrorhizon: insights into the phylogenetic relationship among Boraginaceae species and the maternal lineages of purple gromwells.</title>
        <authorList>
            <person name="Okada T."/>
            <person name="Watanabe K."/>
        </authorList>
    </citation>
    <scope>NUCLEOTIDE SEQUENCE [LARGE SCALE GENOMIC DNA]</scope>
</reference>
<keyword evidence="2" id="KW-1185">Reference proteome</keyword>
<comment type="caution">
    <text evidence="1">The sequence shown here is derived from an EMBL/GenBank/DDBJ whole genome shotgun (WGS) entry which is preliminary data.</text>
</comment>
<sequence>MRSHQAQNKITSIRDGSGKLIEDPDGIKEVVIQFYKDLFTEPSCEDCDLSTVGNILDQRLKDDEVNMFGMPITAKEIERVMLHMKLEKAPGPNGFTTEFYKSSWNDVKETFIDAVKIFFATNNMHRKVNNTAITLIPKVQQHQTMKEFYTSIWLPFLQTG</sequence>
<gene>
    <name evidence="1" type="ORF">LIER_22923</name>
</gene>